<dbReference type="RefSeq" id="WP_213792667.1">
    <property type="nucleotide sequence ID" value="NZ_JAAMFJ010000001.1"/>
</dbReference>
<evidence type="ECO:0000313" key="2">
    <source>
        <dbReference type="EMBL" id="MBS9336119.1"/>
    </source>
</evidence>
<gene>
    <name evidence="2" type="ORF">G6R28_02590</name>
</gene>
<keyword evidence="1" id="KW-0472">Membrane</keyword>
<accession>A0ABS5QUW1</accession>
<name>A0ABS5QUW1_9LACO</name>
<evidence type="ECO:0000313" key="3">
    <source>
        <dbReference type="Proteomes" id="UP000735205"/>
    </source>
</evidence>
<keyword evidence="3" id="KW-1185">Reference proteome</keyword>
<protein>
    <recommendedName>
        <fullName evidence="4">Integral membrane protein</fullName>
    </recommendedName>
</protein>
<sequence length="191" mass="22296">MSNTPIRLVPLKDGEQDQTIYYTPSTEAYAKVALKKKSGYDLALFIVFLISAIIGTILWLGKFFFPLPKITLTNPLAWWLGLFITTILPAYFWWRAYRETKKQPVVEEDLQPFQPSALQKKYLKGKWGFERAWIIFVLLLLPPTTLLFLILYIVKMNLVDAVLLTLHGTLFLRRLQPDVWQRLKLPARKLK</sequence>
<proteinExistence type="predicted"/>
<feature type="transmembrane region" description="Helical" evidence="1">
    <location>
        <begin position="42"/>
        <end position="64"/>
    </location>
</feature>
<organism evidence="2 3">
    <name type="scientific">Fructobacillus papyrifericola</name>
    <dbReference type="NCBI Taxonomy" id="2713172"/>
    <lineage>
        <taxon>Bacteria</taxon>
        <taxon>Bacillati</taxon>
        <taxon>Bacillota</taxon>
        <taxon>Bacilli</taxon>
        <taxon>Lactobacillales</taxon>
        <taxon>Lactobacillaceae</taxon>
        <taxon>Fructobacillus</taxon>
    </lineage>
</organism>
<feature type="transmembrane region" description="Helical" evidence="1">
    <location>
        <begin position="132"/>
        <end position="154"/>
    </location>
</feature>
<reference evidence="2 3" key="1">
    <citation type="submission" date="2020-02" db="EMBL/GenBank/DDBJ databases">
        <title>Fructobacillus sp. isolated from paper mulberry of Taiwan.</title>
        <authorList>
            <person name="Lin S.-T."/>
        </authorList>
    </citation>
    <scope>NUCLEOTIDE SEQUENCE [LARGE SCALE GENOMIC DNA]</scope>
    <source>
        <strain evidence="2 3">M1-21</strain>
    </source>
</reference>
<keyword evidence="1" id="KW-1133">Transmembrane helix</keyword>
<keyword evidence="1" id="KW-0812">Transmembrane</keyword>
<evidence type="ECO:0000256" key="1">
    <source>
        <dbReference type="SAM" id="Phobius"/>
    </source>
</evidence>
<dbReference type="EMBL" id="JAAMFJ010000001">
    <property type="protein sequence ID" value="MBS9336119.1"/>
    <property type="molecule type" value="Genomic_DNA"/>
</dbReference>
<dbReference type="Proteomes" id="UP000735205">
    <property type="component" value="Unassembled WGS sequence"/>
</dbReference>
<evidence type="ECO:0008006" key="4">
    <source>
        <dbReference type="Google" id="ProtNLM"/>
    </source>
</evidence>
<feature type="transmembrane region" description="Helical" evidence="1">
    <location>
        <begin position="76"/>
        <end position="94"/>
    </location>
</feature>
<comment type="caution">
    <text evidence="2">The sequence shown here is derived from an EMBL/GenBank/DDBJ whole genome shotgun (WGS) entry which is preliminary data.</text>
</comment>